<evidence type="ECO:0000256" key="1">
    <source>
        <dbReference type="SAM" id="MobiDB-lite"/>
    </source>
</evidence>
<feature type="region of interest" description="Disordered" evidence="1">
    <location>
        <begin position="1"/>
        <end position="20"/>
    </location>
</feature>
<name>A0A8H3IYT3_9LECA</name>
<organism evidence="2 3">
    <name type="scientific">Alectoria fallacina</name>
    <dbReference type="NCBI Taxonomy" id="1903189"/>
    <lineage>
        <taxon>Eukaryota</taxon>
        <taxon>Fungi</taxon>
        <taxon>Dikarya</taxon>
        <taxon>Ascomycota</taxon>
        <taxon>Pezizomycotina</taxon>
        <taxon>Lecanoromycetes</taxon>
        <taxon>OSLEUM clade</taxon>
        <taxon>Lecanoromycetidae</taxon>
        <taxon>Lecanorales</taxon>
        <taxon>Lecanorineae</taxon>
        <taxon>Parmeliaceae</taxon>
        <taxon>Alectoria</taxon>
    </lineage>
</organism>
<protein>
    <submittedName>
        <fullName evidence="2">Uncharacterized protein</fullName>
    </submittedName>
</protein>
<accession>A0A8H3IYT3</accession>
<reference evidence="2" key="1">
    <citation type="submission" date="2021-03" db="EMBL/GenBank/DDBJ databases">
        <authorList>
            <person name="Tagirdzhanova G."/>
        </authorList>
    </citation>
    <scope>NUCLEOTIDE SEQUENCE</scope>
</reference>
<feature type="compositionally biased region" description="Polar residues" evidence="1">
    <location>
        <begin position="35"/>
        <end position="44"/>
    </location>
</feature>
<gene>
    <name evidence="2" type="ORF">ALECFALPRED_005595</name>
</gene>
<feature type="compositionally biased region" description="Basic and acidic residues" evidence="1">
    <location>
        <begin position="50"/>
        <end position="63"/>
    </location>
</feature>
<evidence type="ECO:0000313" key="3">
    <source>
        <dbReference type="Proteomes" id="UP000664203"/>
    </source>
</evidence>
<sequence length="77" mass="8401">MASVLQHQQGATTRPEDVHIRVSHGLAATVCPRLQPSSRQTQPNGHAFHLKPERTAAKKKNSEAKGAGSKPQQQQQQ</sequence>
<feature type="compositionally biased region" description="Polar residues" evidence="1">
    <location>
        <begin position="1"/>
        <end position="12"/>
    </location>
</feature>
<comment type="caution">
    <text evidence="2">The sequence shown here is derived from an EMBL/GenBank/DDBJ whole genome shotgun (WGS) entry which is preliminary data.</text>
</comment>
<dbReference type="AlphaFoldDB" id="A0A8H3IYT3"/>
<dbReference type="EMBL" id="CAJPDR010000354">
    <property type="protein sequence ID" value="CAF9933444.1"/>
    <property type="molecule type" value="Genomic_DNA"/>
</dbReference>
<feature type="region of interest" description="Disordered" evidence="1">
    <location>
        <begin position="34"/>
        <end position="77"/>
    </location>
</feature>
<proteinExistence type="predicted"/>
<evidence type="ECO:0000313" key="2">
    <source>
        <dbReference type="EMBL" id="CAF9933444.1"/>
    </source>
</evidence>
<keyword evidence="3" id="KW-1185">Reference proteome</keyword>
<dbReference type="Proteomes" id="UP000664203">
    <property type="component" value="Unassembled WGS sequence"/>
</dbReference>